<evidence type="ECO:0000256" key="1">
    <source>
        <dbReference type="ARBA" id="ARBA00022737"/>
    </source>
</evidence>
<protein>
    <submittedName>
        <fullName evidence="5">Uncharacterized protein</fullName>
    </submittedName>
</protein>
<feature type="region of interest" description="Disordered" evidence="4">
    <location>
        <begin position="535"/>
        <end position="559"/>
    </location>
</feature>
<dbReference type="Pfam" id="PF12796">
    <property type="entry name" value="Ank_2"/>
    <property type="match status" value="2"/>
</dbReference>
<feature type="repeat" description="ANK" evidence="3">
    <location>
        <begin position="48"/>
        <end position="80"/>
    </location>
</feature>
<feature type="region of interest" description="Disordered" evidence="4">
    <location>
        <begin position="288"/>
        <end position="307"/>
    </location>
</feature>
<dbReference type="OrthoDB" id="341259at2759"/>
<evidence type="ECO:0000256" key="2">
    <source>
        <dbReference type="ARBA" id="ARBA00023043"/>
    </source>
</evidence>
<dbReference type="PANTHER" id="PTHR24193">
    <property type="entry name" value="ANKYRIN REPEAT PROTEIN"/>
    <property type="match status" value="1"/>
</dbReference>
<keyword evidence="6" id="KW-1185">Reference proteome</keyword>
<feature type="compositionally biased region" description="Polar residues" evidence="4">
    <location>
        <begin position="288"/>
        <end position="297"/>
    </location>
</feature>
<dbReference type="PANTHER" id="PTHR24193:SF128">
    <property type="entry name" value="GA-BINDING PROTEIN SUBUNIT BETA-1"/>
    <property type="match status" value="1"/>
</dbReference>
<dbReference type="GO" id="GO:0005634">
    <property type="term" value="C:nucleus"/>
    <property type="evidence" value="ECO:0007669"/>
    <property type="project" value="TreeGrafter"/>
</dbReference>
<organism evidence="5 6">
    <name type="scientific">Clytia hemisphaerica</name>
    <dbReference type="NCBI Taxonomy" id="252671"/>
    <lineage>
        <taxon>Eukaryota</taxon>
        <taxon>Metazoa</taxon>
        <taxon>Cnidaria</taxon>
        <taxon>Hydrozoa</taxon>
        <taxon>Hydroidolina</taxon>
        <taxon>Leptothecata</taxon>
        <taxon>Obeliida</taxon>
        <taxon>Clytiidae</taxon>
        <taxon>Clytia</taxon>
    </lineage>
</organism>
<dbReference type="RefSeq" id="XP_066932839.1">
    <property type="nucleotide sequence ID" value="XM_067076738.1"/>
</dbReference>
<evidence type="ECO:0000256" key="3">
    <source>
        <dbReference type="PROSITE-ProRule" id="PRU00023"/>
    </source>
</evidence>
<dbReference type="GO" id="GO:0000976">
    <property type="term" value="F:transcription cis-regulatory region binding"/>
    <property type="evidence" value="ECO:0007669"/>
    <property type="project" value="TreeGrafter"/>
</dbReference>
<reference evidence="5" key="1">
    <citation type="submission" date="2021-01" db="UniProtKB">
        <authorList>
            <consortium name="EnsemblMetazoa"/>
        </authorList>
    </citation>
    <scope>IDENTIFICATION</scope>
</reference>
<sequence length="608" mass="67015">MSSTGGHHSSNRVVNDLGKRLLEAARNGNTEEVKQLMTNGAPLTTDWLGTTPLHLASIYGHTSTAEILIKSGINRDSRTKVDKAPLHFACQHGHMEIVKLLVSGGAHINATDMLKMTPLHWAVEANKFEICLILIKAGANTDLKNKFGKTALKIATEKKYNSIVQILSAEKIKILQELDMLGQQDFRNHSVTSVEICRPGDFNNLKKQKTHRFPMVAGTWTGGEPQSIDRQDMHERKMFGNFNKKRPLVSSHTDVLSPSLGNLQLSKNKKIEDTSKGRSPLQQLVETVRQSTSNLESDNPPRTIKPIKTTEIYDTKKEDGNMDSERTTCLPSNIPVISSLALKSLPPNIKAIPLQMNIRDHLDATDVKQPENKPPQKQDGQPALKPALDVPIELLNQIINGEVTLHSLSSNSKEEADNNLVAINTEMGTIPIIPVKGEGGLQLIPVQKEAHRHPSPPISHLMRHPPPAVVYPGNRPRYPVSLVRHPPTTGGQLFESEGLKVSTVSSQQVRTPMLVPTGIYVQPGHPAFLQLHRPPPHSSAPPGQISIYPPRQRQFTHPTHPPLIPTTPILQPTGRPQFLVHPAATRGSAAFVQPHLPTSYVYVERDDG</sequence>
<dbReference type="PRINTS" id="PR01415">
    <property type="entry name" value="ANKYRIN"/>
</dbReference>
<dbReference type="EnsemblMetazoa" id="CLYHEMT017010.1">
    <property type="protein sequence ID" value="CLYHEMP017010.1"/>
    <property type="gene ID" value="CLYHEMG017010"/>
</dbReference>
<name>A0A7M5X3M2_9CNID</name>
<accession>A0A7M5X3M2</accession>
<dbReference type="InterPro" id="IPR002110">
    <property type="entry name" value="Ankyrin_rpt"/>
</dbReference>
<dbReference type="Proteomes" id="UP000594262">
    <property type="component" value="Unplaced"/>
</dbReference>
<dbReference type="PROSITE" id="PS50297">
    <property type="entry name" value="ANK_REP_REGION"/>
    <property type="match status" value="3"/>
</dbReference>
<dbReference type="InterPro" id="IPR050663">
    <property type="entry name" value="Ankyrin-SOCS_Box"/>
</dbReference>
<dbReference type="SMART" id="SM00248">
    <property type="entry name" value="ANK"/>
    <property type="match status" value="5"/>
</dbReference>
<dbReference type="InterPro" id="IPR036770">
    <property type="entry name" value="Ankyrin_rpt-contain_sf"/>
</dbReference>
<dbReference type="Gene3D" id="1.25.40.20">
    <property type="entry name" value="Ankyrin repeat-containing domain"/>
    <property type="match status" value="2"/>
</dbReference>
<evidence type="ECO:0000313" key="6">
    <source>
        <dbReference type="Proteomes" id="UP000594262"/>
    </source>
</evidence>
<evidence type="ECO:0000256" key="4">
    <source>
        <dbReference type="SAM" id="MobiDB-lite"/>
    </source>
</evidence>
<proteinExistence type="predicted"/>
<keyword evidence="2 3" id="KW-0040">ANK repeat</keyword>
<evidence type="ECO:0000313" key="5">
    <source>
        <dbReference type="EnsemblMetazoa" id="CLYHEMP017010.1"/>
    </source>
</evidence>
<feature type="repeat" description="ANK" evidence="3">
    <location>
        <begin position="114"/>
        <end position="146"/>
    </location>
</feature>
<dbReference type="SUPFAM" id="SSF48403">
    <property type="entry name" value="Ankyrin repeat"/>
    <property type="match status" value="1"/>
</dbReference>
<dbReference type="PROSITE" id="PS50088">
    <property type="entry name" value="ANK_REPEAT"/>
    <property type="match status" value="3"/>
</dbReference>
<dbReference type="AlphaFoldDB" id="A0A7M5X3M2"/>
<dbReference type="GeneID" id="136820549"/>
<feature type="repeat" description="ANK" evidence="3">
    <location>
        <begin position="81"/>
        <end position="113"/>
    </location>
</feature>
<keyword evidence="1" id="KW-0677">Repeat</keyword>
<dbReference type="GO" id="GO:0045944">
    <property type="term" value="P:positive regulation of transcription by RNA polymerase II"/>
    <property type="evidence" value="ECO:0007669"/>
    <property type="project" value="TreeGrafter"/>
</dbReference>